<dbReference type="NCBIfam" id="NF003433">
    <property type="entry name" value="PRK04949.1"/>
    <property type="match status" value="1"/>
</dbReference>
<dbReference type="STRING" id="291169.A9E74_01488"/>
<evidence type="ECO:0000256" key="6">
    <source>
        <dbReference type="ARBA" id="ARBA00022692"/>
    </source>
</evidence>
<dbReference type="Pfam" id="PF07264">
    <property type="entry name" value="EI24"/>
    <property type="match status" value="1"/>
</dbReference>
<evidence type="ECO:0000256" key="7">
    <source>
        <dbReference type="ARBA" id="ARBA00022989"/>
    </source>
</evidence>
<evidence type="ECO:0000256" key="10">
    <source>
        <dbReference type="ARBA" id="ARBA00023192"/>
    </source>
</evidence>
<reference evidence="12 13" key="1">
    <citation type="submission" date="2016-07" db="EMBL/GenBank/DDBJ databases">
        <title>Draft Genome Sequence of Methylophaga muralis Bur 1.</title>
        <authorList>
            <person name="Vasilenko O.V."/>
            <person name="Doronina N.V."/>
            <person name="Shmareva M.N."/>
            <person name="Tarlachkov S.V."/>
            <person name="Mustakhimov I."/>
            <person name="Trotsenko Y.A."/>
        </authorList>
    </citation>
    <scope>NUCLEOTIDE SEQUENCE [LARGE SCALE GENOMIC DNA]</scope>
    <source>
        <strain evidence="12 13">Bur 1</strain>
    </source>
</reference>
<keyword evidence="6 11" id="KW-0812">Transmembrane</keyword>
<evidence type="ECO:0000313" key="13">
    <source>
        <dbReference type="Proteomes" id="UP000094379"/>
    </source>
</evidence>
<dbReference type="Proteomes" id="UP000094379">
    <property type="component" value="Unassembled WGS sequence"/>
</dbReference>
<dbReference type="PANTHER" id="PTHR37468:SF1">
    <property type="entry name" value="SULFATE TRANSPORTER CYSZ"/>
    <property type="match status" value="1"/>
</dbReference>
<dbReference type="GO" id="GO:0000103">
    <property type="term" value="P:sulfate assimilation"/>
    <property type="evidence" value="ECO:0007669"/>
    <property type="project" value="InterPro"/>
</dbReference>
<keyword evidence="9 11" id="KW-0472">Membrane</keyword>
<organism evidence="12 13">
    <name type="scientific">Methylophaga muralis</name>
    <dbReference type="NCBI Taxonomy" id="291169"/>
    <lineage>
        <taxon>Bacteria</taxon>
        <taxon>Pseudomonadati</taxon>
        <taxon>Pseudomonadota</taxon>
        <taxon>Gammaproteobacteria</taxon>
        <taxon>Thiotrichales</taxon>
        <taxon>Piscirickettsiaceae</taxon>
        <taxon>Methylophaga</taxon>
    </lineage>
</organism>
<dbReference type="GO" id="GO:0009675">
    <property type="term" value="F:high-affinity sulfate:proton symporter activity"/>
    <property type="evidence" value="ECO:0007669"/>
    <property type="project" value="TreeGrafter"/>
</dbReference>
<keyword evidence="7 11" id="KW-1133">Transmembrane helix</keyword>
<evidence type="ECO:0000313" key="12">
    <source>
        <dbReference type="EMBL" id="ODN66791.1"/>
    </source>
</evidence>
<dbReference type="PANTHER" id="PTHR37468">
    <property type="entry name" value="SULFATE TRANSPORTER CYSZ"/>
    <property type="match status" value="1"/>
</dbReference>
<comment type="caution">
    <text evidence="12">The sequence shown here is derived from an EMBL/GenBank/DDBJ whole genome shotgun (WGS) entry which is preliminary data.</text>
</comment>
<dbReference type="InterPro" id="IPR050480">
    <property type="entry name" value="CysZ-like"/>
</dbReference>
<comment type="subcellular location">
    <subcellularLocation>
        <location evidence="11">Cell inner membrane</location>
        <topology evidence="11">Multi-pass membrane protein</topology>
    </subcellularLocation>
    <subcellularLocation>
        <location evidence="1">Membrane</location>
        <topology evidence="1">Multi-pass membrane protein</topology>
    </subcellularLocation>
</comment>
<evidence type="ECO:0000256" key="11">
    <source>
        <dbReference type="HAMAP-Rule" id="MF_00468"/>
    </source>
</evidence>
<evidence type="ECO:0000256" key="1">
    <source>
        <dbReference type="ARBA" id="ARBA00004141"/>
    </source>
</evidence>
<dbReference type="InterPro" id="IPR022985">
    <property type="entry name" value="Sulfate_CysZ"/>
</dbReference>
<keyword evidence="3 11" id="KW-1003">Cell membrane</keyword>
<dbReference type="GO" id="GO:0005886">
    <property type="term" value="C:plasma membrane"/>
    <property type="evidence" value="ECO:0007669"/>
    <property type="project" value="UniProtKB-SubCell"/>
</dbReference>
<feature type="transmembrane region" description="Helical" evidence="11">
    <location>
        <begin position="203"/>
        <end position="230"/>
    </location>
</feature>
<dbReference type="EMBL" id="MCRI01000013">
    <property type="protein sequence ID" value="ODN66791.1"/>
    <property type="molecule type" value="Genomic_DNA"/>
</dbReference>
<sequence>MGDFIQGSRYLLSGFKLINQPGVRRFAFIPILINTLLFAGAIWFGISQFDYWMTQLTPTWLPEWLSNALMWILWPLFAILIVLIVFFTFSILANIVAAPFNGLLAEAVEKRLSNQPPPEQTFWQLIADTPRMIFNELRKLAYLLKWMIPLFILSWIPGINLIAPLLWLFFSSWTLALDYHDYPLGNHLMGFKQQRELLRKKRSLALGFGMTTLGATMIPILNFLIIPVAVAGATALYVGRLQNLTIISTNPN</sequence>
<evidence type="ECO:0000256" key="5">
    <source>
        <dbReference type="ARBA" id="ARBA00022605"/>
    </source>
</evidence>
<comment type="function">
    <text evidence="11">High affinity, high specificity proton-dependent sulfate transporter, which mediates sulfate uptake. Provides the sulfur source for the cysteine synthesis pathway.</text>
</comment>
<feature type="transmembrane region" description="Helical" evidence="11">
    <location>
        <begin position="69"/>
        <end position="93"/>
    </location>
</feature>
<evidence type="ECO:0000256" key="3">
    <source>
        <dbReference type="ARBA" id="ARBA00022475"/>
    </source>
</evidence>
<evidence type="ECO:0000256" key="8">
    <source>
        <dbReference type="ARBA" id="ARBA00023032"/>
    </source>
</evidence>
<proteinExistence type="inferred from homology"/>
<gene>
    <name evidence="11" type="primary">cysZ</name>
    <name evidence="12" type="ORF">A9E74_01488</name>
</gene>
<comment type="similarity">
    <text evidence="11">Belongs to the CysZ family.</text>
</comment>
<evidence type="ECO:0000256" key="4">
    <source>
        <dbReference type="ARBA" id="ARBA00022519"/>
    </source>
</evidence>
<keyword evidence="5 11" id="KW-0028">Amino-acid biosynthesis</keyword>
<comment type="caution">
    <text evidence="11">Lacks conserved residue(s) required for the propagation of feature annotation.</text>
</comment>
<name>A0A1E3GTU1_9GAMM</name>
<keyword evidence="10 11" id="KW-0198">Cysteine biosynthesis</keyword>
<feature type="transmembrane region" description="Helical" evidence="11">
    <location>
        <begin position="26"/>
        <end position="49"/>
    </location>
</feature>
<keyword evidence="2 11" id="KW-0813">Transport</keyword>
<protein>
    <recommendedName>
        <fullName evidence="11">Sulfate transporter CysZ</fullName>
    </recommendedName>
</protein>
<dbReference type="HAMAP" id="MF_00468">
    <property type="entry name" value="CysZ"/>
    <property type="match status" value="1"/>
</dbReference>
<evidence type="ECO:0000256" key="2">
    <source>
        <dbReference type="ARBA" id="ARBA00022448"/>
    </source>
</evidence>
<dbReference type="GO" id="GO:0019344">
    <property type="term" value="P:cysteine biosynthetic process"/>
    <property type="evidence" value="ECO:0007669"/>
    <property type="project" value="UniProtKB-UniRule"/>
</dbReference>
<dbReference type="InterPro" id="IPR059112">
    <property type="entry name" value="CysZ/EI24"/>
</dbReference>
<keyword evidence="8 11" id="KW-0764">Sulfate transport</keyword>
<dbReference type="PATRIC" id="fig|291169.3.peg.1492"/>
<keyword evidence="4 11" id="KW-0997">Cell inner membrane</keyword>
<dbReference type="AlphaFoldDB" id="A0A1E3GTU1"/>
<accession>A0A1E3GTU1</accession>
<keyword evidence="13" id="KW-1185">Reference proteome</keyword>
<dbReference type="RefSeq" id="WP_069295957.1">
    <property type="nucleotide sequence ID" value="NZ_MCRI01000013.1"/>
</dbReference>
<evidence type="ECO:0000256" key="9">
    <source>
        <dbReference type="ARBA" id="ARBA00023136"/>
    </source>
</evidence>